<gene>
    <name evidence="1" type="ORF">LCGC14_3016020</name>
</gene>
<evidence type="ECO:0000313" key="1">
    <source>
        <dbReference type="EMBL" id="KKK61267.1"/>
    </source>
</evidence>
<reference evidence="1" key="1">
    <citation type="journal article" date="2015" name="Nature">
        <title>Complex archaea that bridge the gap between prokaryotes and eukaryotes.</title>
        <authorList>
            <person name="Spang A."/>
            <person name="Saw J.H."/>
            <person name="Jorgensen S.L."/>
            <person name="Zaremba-Niedzwiedzka K."/>
            <person name="Martijn J."/>
            <person name="Lind A.E."/>
            <person name="van Eijk R."/>
            <person name="Schleper C."/>
            <person name="Guy L."/>
            <person name="Ettema T.J."/>
        </authorList>
    </citation>
    <scope>NUCLEOTIDE SEQUENCE</scope>
</reference>
<protein>
    <submittedName>
        <fullName evidence="1">Uncharacterized protein</fullName>
    </submittedName>
</protein>
<sequence>MRTIKVNFSKCNDDLSVLGNVLKKYIDMNGCLPTIPTDHKITKMSYHPVKGENGKKFIKLEMEIARF</sequence>
<accession>A0A0F8WWL5</accession>
<proteinExistence type="predicted"/>
<dbReference type="AlphaFoldDB" id="A0A0F8WWL5"/>
<organism evidence="1">
    <name type="scientific">marine sediment metagenome</name>
    <dbReference type="NCBI Taxonomy" id="412755"/>
    <lineage>
        <taxon>unclassified sequences</taxon>
        <taxon>metagenomes</taxon>
        <taxon>ecological metagenomes</taxon>
    </lineage>
</organism>
<comment type="caution">
    <text evidence="1">The sequence shown here is derived from an EMBL/GenBank/DDBJ whole genome shotgun (WGS) entry which is preliminary data.</text>
</comment>
<name>A0A0F8WWL5_9ZZZZ</name>
<dbReference type="EMBL" id="LAZR01062560">
    <property type="protein sequence ID" value="KKK61267.1"/>
    <property type="molecule type" value="Genomic_DNA"/>
</dbReference>